<dbReference type="Pfam" id="PF00078">
    <property type="entry name" value="RVT_1"/>
    <property type="match status" value="1"/>
</dbReference>
<gene>
    <name evidence="2" type="ORF">DPMN_168312</name>
</gene>
<organism evidence="2 3">
    <name type="scientific">Dreissena polymorpha</name>
    <name type="common">Zebra mussel</name>
    <name type="synonym">Mytilus polymorpha</name>
    <dbReference type="NCBI Taxonomy" id="45954"/>
    <lineage>
        <taxon>Eukaryota</taxon>
        <taxon>Metazoa</taxon>
        <taxon>Spiralia</taxon>
        <taxon>Lophotrochozoa</taxon>
        <taxon>Mollusca</taxon>
        <taxon>Bivalvia</taxon>
        <taxon>Autobranchia</taxon>
        <taxon>Heteroconchia</taxon>
        <taxon>Euheterodonta</taxon>
        <taxon>Imparidentia</taxon>
        <taxon>Neoheterodontei</taxon>
        <taxon>Myida</taxon>
        <taxon>Dreissenoidea</taxon>
        <taxon>Dreissenidae</taxon>
        <taxon>Dreissena</taxon>
    </lineage>
</organism>
<dbReference type="EMBL" id="JAIWYP010000008">
    <property type="protein sequence ID" value="KAH3790117.1"/>
    <property type="molecule type" value="Genomic_DNA"/>
</dbReference>
<dbReference type="InterPro" id="IPR000477">
    <property type="entry name" value="RT_dom"/>
</dbReference>
<dbReference type="AlphaFoldDB" id="A0A9D4IZG5"/>
<name>A0A9D4IZG5_DREPO</name>
<keyword evidence="3" id="KW-1185">Reference proteome</keyword>
<feature type="domain" description="Reverse transcriptase" evidence="1">
    <location>
        <begin position="1"/>
        <end position="55"/>
    </location>
</feature>
<protein>
    <recommendedName>
        <fullName evidence="1">Reverse transcriptase domain-containing protein</fullName>
    </recommendedName>
</protein>
<dbReference type="Proteomes" id="UP000828390">
    <property type="component" value="Unassembled WGS sequence"/>
</dbReference>
<evidence type="ECO:0000313" key="2">
    <source>
        <dbReference type="EMBL" id="KAH3790117.1"/>
    </source>
</evidence>
<reference evidence="2" key="2">
    <citation type="submission" date="2020-11" db="EMBL/GenBank/DDBJ databases">
        <authorList>
            <person name="McCartney M.A."/>
            <person name="Auch B."/>
            <person name="Kono T."/>
            <person name="Mallez S."/>
            <person name="Becker A."/>
            <person name="Gohl D.M."/>
            <person name="Silverstein K.A.T."/>
            <person name="Koren S."/>
            <person name="Bechman K.B."/>
            <person name="Herman A."/>
            <person name="Abrahante J.E."/>
            <person name="Garbe J."/>
        </authorList>
    </citation>
    <scope>NUCLEOTIDE SEQUENCE</scope>
    <source>
        <strain evidence="2">Duluth1</strain>
        <tissue evidence="2">Whole animal</tissue>
    </source>
</reference>
<sequence length="55" mass="6151">MGLLQGSVLSPLLFNIFLADFFEKLSNKKVKFADDGTIWKTTDDLSTVEENLQGD</sequence>
<comment type="caution">
    <text evidence="2">The sequence shown here is derived from an EMBL/GenBank/DDBJ whole genome shotgun (WGS) entry which is preliminary data.</text>
</comment>
<proteinExistence type="predicted"/>
<evidence type="ECO:0000313" key="3">
    <source>
        <dbReference type="Proteomes" id="UP000828390"/>
    </source>
</evidence>
<dbReference type="PROSITE" id="PS50878">
    <property type="entry name" value="RT_POL"/>
    <property type="match status" value="1"/>
</dbReference>
<accession>A0A9D4IZG5</accession>
<reference evidence="2" key="1">
    <citation type="journal article" date="2019" name="bioRxiv">
        <title>The Genome of the Zebra Mussel, Dreissena polymorpha: A Resource for Invasive Species Research.</title>
        <authorList>
            <person name="McCartney M.A."/>
            <person name="Auch B."/>
            <person name="Kono T."/>
            <person name="Mallez S."/>
            <person name="Zhang Y."/>
            <person name="Obille A."/>
            <person name="Becker A."/>
            <person name="Abrahante J.E."/>
            <person name="Garbe J."/>
            <person name="Badalamenti J.P."/>
            <person name="Herman A."/>
            <person name="Mangelson H."/>
            <person name="Liachko I."/>
            <person name="Sullivan S."/>
            <person name="Sone E.D."/>
            <person name="Koren S."/>
            <person name="Silverstein K.A.T."/>
            <person name="Beckman K.B."/>
            <person name="Gohl D.M."/>
        </authorList>
    </citation>
    <scope>NUCLEOTIDE SEQUENCE</scope>
    <source>
        <strain evidence="2">Duluth1</strain>
        <tissue evidence="2">Whole animal</tissue>
    </source>
</reference>
<evidence type="ECO:0000259" key="1">
    <source>
        <dbReference type="PROSITE" id="PS50878"/>
    </source>
</evidence>